<accession>R1EIM9</accession>
<proteinExistence type="predicted"/>
<organism evidence="2 3">
    <name type="scientific">Botryosphaeria parva (strain UCR-NP2)</name>
    <name type="common">Grapevine canker fungus</name>
    <name type="synonym">Neofusicoccum parvum</name>
    <dbReference type="NCBI Taxonomy" id="1287680"/>
    <lineage>
        <taxon>Eukaryota</taxon>
        <taxon>Fungi</taxon>
        <taxon>Dikarya</taxon>
        <taxon>Ascomycota</taxon>
        <taxon>Pezizomycotina</taxon>
        <taxon>Dothideomycetes</taxon>
        <taxon>Dothideomycetes incertae sedis</taxon>
        <taxon>Botryosphaeriales</taxon>
        <taxon>Botryosphaeriaceae</taxon>
        <taxon>Neofusicoccum</taxon>
    </lineage>
</organism>
<reference evidence="3" key="1">
    <citation type="journal article" date="2013" name="Genome Announc.">
        <title>Draft genome sequence of Neofusicoccum parvum isolate UCR-NP2, a fungal vascular pathogen associated with grapevine cankers.</title>
        <authorList>
            <person name="Blanco-Ulate B."/>
            <person name="Rolshausen P."/>
            <person name="Cantu D."/>
        </authorList>
    </citation>
    <scope>NUCLEOTIDE SEQUENCE [LARGE SCALE GENOMIC DNA]</scope>
    <source>
        <strain evidence="3">UCR-NP2</strain>
    </source>
</reference>
<feature type="signal peptide" evidence="1">
    <location>
        <begin position="1"/>
        <end position="22"/>
    </location>
</feature>
<gene>
    <name evidence="2" type="ORF">UCRNP2_5620</name>
</gene>
<protein>
    <submittedName>
        <fullName evidence="2">Uncharacterized protein</fullName>
    </submittedName>
</protein>
<evidence type="ECO:0000256" key="1">
    <source>
        <dbReference type="SAM" id="SignalP"/>
    </source>
</evidence>
<keyword evidence="1" id="KW-0732">Signal</keyword>
<dbReference type="KEGG" id="npa:UCRNP2_5620"/>
<dbReference type="Proteomes" id="UP000013521">
    <property type="component" value="Unassembled WGS sequence"/>
</dbReference>
<evidence type="ECO:0000313" key="3">
    <source>
        <dbReference type="Proteomes" id="UP000013521"/>
    </source>
</evidence>
<sequence>MSQTTRLVLTSWLAATALLVAAQDGASSTTDEPASSGLTFDGFTYPTATPNVVYVGPFSQAVQIPSTTATPFTTVDGVPVAAVGLGLVLINGCQRDADGHQVCEDLQTALSAWVVGSQTLMASETATLASSVAVSAAATAVVVGTQTVRMPPPAPVTTVAGVPVATKEADQPYSQECYKESGYQYCRDVRATEFVVEDRTLTPGEMTTEQCDGVGDRWVDIKDERGSDQRSNDCGGHKRGGKWLVRLLIP</sequence>
<dbReference type="AlphaFoldDB" id="R1EIM9"/>
<dbReference type="EMBL" id="KB916315">
    <property type="protein sequence ID" value="EOD47643.1"/>
    <property type="molecule type" value="Genomic_DNA"/>
</dbReference>
<feature type="chain" id="PRO_5004358995" evidence="1">
    <location>
        <begin position="23"/>
        <end position="250"/>
    </location>
</feature>
<evidence type="ECO:0000313" key="2">
    <source>
        <dbReference type="EMBL" id="EOD47643.1"/>
    </source>
</evidence>
<name>R1EIM9_BOTPV</name>
<dbReference type="HOGENOM" id="CLU_1111235_0_0_1"/>